<dbReference type="KEGG" id="vg:9887939"/>
<name>E3T5V7_CROVB</name>
<evidence type="ECO:0000313" key="3">
    <source>
        <dbReference type="Proteomes" id="UP000029781"/>
    </source>
</evidence>
<dbReference type="RefSeq" id="YP_003970169.1">
    <property type="nucleotide sequence ID" value="NC_014637.1"/>
</dbReference>
<evidence type="ECO:0000313" key="2">
    <source>
        <dbReference type="EMBL" id="ADO67570.1"/>
    </source>
</evidence>
<dbReference type="EMBL" id="GU244497">
    <property type="protein sequence ID" value="ADO67570.1"/>
    <property type="molecule type" value="Genomic_DNA"/>
</dbReference>
<reference evidence="2 3" key="1">
    <citation type="journal article" date="2010" name="Proc. Natl. Acad. Sci. U.S.A.">
        <title>Giant virus with a remarkable complement of genes infects marine zooplankton.</title>
        <authorList>
            <person name="Fischer M.G."/>
            <person name="Allen M.J."/>
            <person name="Wilson W.H."/>
            <person name="Suttle C.A."/>
        </authorList>
    </citation>
    <scope>NUCLEOTIDE SEQUENCE [LARGE SCALE GENOMIC DNA]</scope>
    <source>
        <strain evidence="2 3">BV-PW1</strain>
    </source>
</reference>
<organism evidence="2 3">
    <name type="scientific">Cafeteria roenbergensis virus (strain BV-PW1)</name>
    <name type="common">CroV</name>
    <dbReference type="NCBI Taxonomy" id="693272"/>
    <lineage>
        <taxon>Viruses</taxon>
        <taxon>Varidnaviria</taxon>
        <taxon>Bamfordvirae</taxon>
        <taxon>Nucleocytoviricota</taxon>
        <taxon>Megaviricetes</taxon>
        <taxon>Imitervirales</taxon>
        <taxon>Mimiviridae</taxon>
        <taxon>Aliimimivirinae</taxon>
        <taxon>Rheavirus</taxon>
        <taxon>Rheavirus sinusmexicani</taxon>
    </lineage>
</organism>
<feature type="compositionally biased region" description="Basic residues" evidence="1">
    <location>
        <begin position="7"/>
        <end position="21"/>
    </location>
</feature>
<dbReference type="GeneID" id="9887939"/>
<gene>
    <name evidence="2" type="ORF">crov536</name>
</gene>
<proteinExistence type="predicted"/>
<keyword evidence="3" id="KW-1185">Reference proteome</keyword>
<feature type="region of interest" description="Disordered" evidence="1">
    <location>
        <begin position="1"/>
        <end position="21"/>
    </location>
</feature>
<evidence type="ECO:0000256" key="1">
    <source>
        <dbReference type="SAM" id="MobiDB-lite"/>
    </source>
</evidence>
<protein>
    <submittedName>
        <fullName evidence="2">Uncharacterized protein</fullName>
    </submittedName>
</protein>
<organismHost>
    <name type="scientific">Cafeteria roenbergensis</name>
    <name type="common">Marine flagellate</name>
    <dbReference type="NCBI Taxonomy" id="33653"/>
</organismHost>
<dbReference type="Proteomes" id="UP000029781">
    <property type="component" value="Segment"/>
</dbReference>
<accession>E3T5V7</accession>
<sequence length="96" mass="11710">MPYTRKNNTRNSKHRKPKKNLFQKRLSKEFYESFTYDSYLAQMTSNPKLFSNLFMMKLRSGFPPSQNILKRVMESKNPDMQPVRNFIEYNRMQFKN</sequence>